<dbReference type="PANTHER" id="PTHR10472:SF5">
    <property type="entry name" value="D-AMINOACYL-TRNA DEACYLASE 1"/>
    <property type="match status" value="1"/>
</dbReference>
<keyword evidence="2" id="KW-0378">Hydrolase</keyword>
<dbReference type="GO" id="GO:0019478">
    <property type="term" value="P:D-amino acid catabolic process"/>
    <property type="evidence" value="ECO:0007669"/>
    <property type="project" value="UniProtKB-UniRule"/>
</dbReference>
<dbReference type="HAMAP" id="MF_00518">
    <property type="entry name" value="Deacylase_Dtd"/>
    <property type="match status" value="1"/>
</dbReference>
<protein>
    <recommendedName>
        <fullName evidence="2">D-aminoacyl-tRNA deacylase</fullName>
        <shortName evidence="2">DTD</shortName>
        <ecNumber evidence="2">3.1.1.96</ecNumber>
    </recommendedName>
    <alternativeName>
        <fullName evidence="2">Gly-tRNA(Ala) deacylase</fullName>
        <ecNumber evidence="2">3.1.1.-</ecNumber>
    </alternativeName>
</protein>
<dbReference type="PANTHER" id="PTHR10472">
    <property type="entry name" value="D-TYROSYL-TRNA TYR DEACYLASE"/>
    <property type="match status" value="1"/>
</dbReference>
<dbReference type="AlphaFoldDB" id="A0A496PL13"/>
<evidence type="ECO:0000256" key="1">
    <source>
        <dbReference type="ARBA" id="ARBA00009673"/>
    </source>
</evidence>
<dbReference type="GO" id="GO:0106026">
    <property type="term" value="F:Gly-tRNA(Ala) deacylase activity"/>
    <property type="evidence" value="ECO:0007669"/>
    <property type="project" value="UniProtKB-UniRule"/>
</dbReference>
<dbReference type="InterPro" id="IPR023509">
    <property type="entry name" value="DTD-like_sf"/>
</dbReference>
<comment type="domain">
    <text evidence="2">A Gly-cisPro motif from one monomer fits into the active site of the other monomer to allow specific chiral rejection of L-amino acids.</text>
</comment>
<dbReference type="RefSeq" id="WP_121484539.1">
    <property type="nucleotide sequence ID" value="NZ_QQXL01000002.1"/>
</dbReference>
<dbReference type="NCBIfam" id="TIGR00256">
    <property type="entry name" value="D-aminoacyl-tRNA deacylase"/>
    <property type="match status" value="1"/>
</dbReference>
<evidence type="ECO:0000313" key="3">
    <source>
        <dbReference type="EMBL" id="RKW71204.1"/>
    </source>
</evidence>
<comment type="catalytic activity">
    <reaction evidence="2">
        <text>a D-aminoacyl-tRNA + H2O = a tRNA + a D-alpha-amino acid + H(+)</text>
        <dbReference type="Rhea" id="RHEA:13953"/>
        <dbReference type="Rhea" id="RHEA-COMP:10123"/>
        <dbReference type="Rhea" id="RHEA-COMP:10124"/>
        <dbReference type="ChEBI" id="CHEBI:15377"/>
        <dbReference type="ChEBI" id="CHEBI:15378"/>
        <dbReference type="ChEBI" id="CHEBI:59871"/>
        <dbReference type="ChEBI" id="CHEBI:78442"/>
        <dbReference type="ChEBI" id="CHEBI:79333"/>
        <dbReference type="EC" id="3.1.1.96"/>
    </reaction>
</comment>
<feature type="short sequence motif" description="Gly-cisPro motif, important for rejection of L-amino acids" evidence="2">
    <location>
        <begin position="133"/>
        <end position="134"/>
    </location>
</feature>
<keyword evidence="2" id="KW-0963">Cytoplasm</keyword>
<dbReference type="SUPFAM" id="SSF69500">
    <property type="entry name" value="DTD-like"/>
    <property type="match status" value="1"/>
</dbReference>
<keyword evidence="2" id="KW-0694">RNA-binding</keyword>
<organism evidence="3 4">
    <name type="scientific">Galactobacter caseinivorans</name>
    <dbReference type="NCBI Taxonomy" id="2676123"/>
    <lineage>
        <taxon>Bacteria</taxon>
        <taxon>Bacillati</taxon>
        <taxon>Actinomycetota</taxon>
        <taxon>Actinomycetes</taxon>
        <taxon>Micrococcales</taxon>
        <taxon>Micrococcaceae</taxon>
        <taxon>Galactobacter</taxon>
    </lineage>
</organism>
<keyword evidence="2" id="KW-0820">tRNA-binding</keyword>
<dbReference type="EC" id="3.1.1.-" evidence="2"/>
<evidence type="ECO:0000313" key="4">
    <source>
        <dbReference type="Proteomes" id="UP000273119"/>
    </source>
</evidence>
<dbReference type="EMBL" id="QQXL01000002">
    <property type="protein sequence ID" value="RKW71204.1"/>
    <property type="molecule type" value="Genomic_DNA"/>
</dbReference>
<keyword evidence="4" id="KW-1185">Reference proteome</keyword>
<comment type="subcellular location">
    <subcellularLocation>
        <location evidence="2">Cytoplasm</location>
    </subcellularLocation>
</comment>
<accession>A0A496PL13</accession>
<name>A0A496PL13_9MICC</name>
<dbReference type="Pfam" id="PF02580">
    <property type="entry name" value="Tyr_Deacylase"/>
    <property type="match status" value="1"/>
</dbReference>
<dbReference type="GO" id="GO:0005737">
    <property type="term" value="C:cytoplasm"/>
    <property type="evidence" value="ECO:0007669"/>
    <property type="project" value="UniProtKB-SubCell"/>
</dbReference>
<sequence>MRALIQVADGAHVEVDGDVVGGFDDTGLVVLLGVTHSDDEAIAAKIATKIAHLRILPGEESVLQAGAPVLLISQFTLYGDVRKGRRPGWTAAAPGAVSEPLYEEVGAVLRGLGVDVSTGEFGAQMRVGLINNGPFTIWLDSAELPAS</sequence>
<dbReference type="Proteomes" id="UP000273119">
    <property type="component" value="Unassembled WGS sequence"/>
</dbReference>
<dbReference type="Gene3D" id="3.50.80.10">
    <property type="entry name" value="D-tyrosyl-tRNA(Tyr) deacylase"/>
    <property type="match status" value="1"/>
</dbReference>
<dbReference type="GO" id="GO:0043908">
    <property type="term" value="F:Ser(Gly)-tRNA(Ala) hydrolase activity"/>
    <property type="evidence" value="ECO:0007669"/>
    <property type="project" value="UniProtKB-UniRule"/>
</dbReference>
<dbReference type="GO" id="GO:0051500">
    <property type="term" value="F:D-tyrosyl-tRNA(Tyr) deacylase activity"/>
    <property type="evidence" value="ECO:0007669"/>
    <property type="project" value="TreeGrafter"/>
</dbReference>
<dbReference type="EC" id="3.1.1.96" evidence="2"/>
<dbReference type="GO" id="GO:0000049">
    <property type="term" value="F:tRNA binding"/>
    <property type="evidence" value="ECO:0007669"/>
    <property type="project" value="UniProtKB-UniRule"/>
</dbReference>
<comment type="subunit">
    <text evidence="2">Homodimer.</text>
</comment>
<dbReference type="InterPro" id="IPR003732">
    <property type="entry name" value="Daa-tRNA_deacyls_DTD"/>
</dbReference>
<comment type="similarity">
    <text evidence="1 2">Belongs to the DTD family.</text>
</comment>
<comment type="function">
    <text evidence="2">An aminoacyl-tRNA editing enzyme that deacylates mischarged D-aminoacyl-tRNAs. Also deacylates mischarged glycyl-tRNA(Ala), protecting cells against glycine mischarging by AlaRS. Acts via tRNA-based rather than protein-based catalysis; rejects L-amino acids rather than detecting D-amino acids in the active site. By recycling D-aminoacyl-tRNA to D-amino acids and free tRNA molecules, this enzyme counteracts the toxicity associated with the formation of D-aminoacyl-tRNA entities in vivo and helps enforce protein L-homochirality.</text>
</comment>
<gene>
    <name evidence="2" type="primary">dtd</name>
    <name evidence="3" type="ORF">DWQ67_05320</name>
</gene>
<reference evidence="3 4" key="1">
    <citation type="submission" date="2018-07" db="EMBL/GenBank/DDBJ databases">
        <title>Arthrobacter sp. nov., isolated from raw cow's milk with high bacterial count.</title>
        <authorList>
            <person name="Hahne J."/>
            <person name="Isele D."/>
            <person name="Lipski A."/>
        </authorList>
    </citation>
    <scope>NUCLEOTIDE SEQUENCE [LARGE SCALE GENOMIC DNA]</scope>
    <source>
        <strain evidence="3 4">JZ R-183</strain>
    </source>
</reference>
<evidence type="ECO:0000256" key="2">
    <source>
        <dbReference type="HAMAP-Rule" id="MF_00518"/>
    </source>
</evidence>
<comment type="catalytic activity">
    <reaction evidence="2">
        <text>glycyl-tRNA(Ala) + H2O = tRNA(Ala) + glycine + H(+)</text>
        <dbReference type="Rhea" id="RHEA:53744"/>
        <dbReference type="Rhea" id="RHEA-COMP:9657"/>
        <dbReference type="Rhea" id="RHEA-COMP:13640"/>
        <dbReference type="ChEBI" id="CHEBI:15377"/>
        <dbReference type="ChEBI" id="CHEBI:15378"/>
        <dbReference type="ChEBI" id="CHEBI:57305"/>
        <dbReference type="ChEBI" id="CHEBI:78442"/>
        <dbReference type="ChEBI" id="CHEBI:78522"/>
    </reaction>
</comment>
<comment type="caution">
    <text evidence="3">The sequence shown here is derived from an EMBL/GenBank/DDBJ whole genome shotgun (WGS) entry which is preliminary data.</text>
</comment>
<proteinExistence type="inferred from homology"/>